<name>A0A1Y1Z6R0_9FUNG</name>
<dbReference type="Proteomes" id="UP000193920">
    <property type="component" value="Unassembled WGS sequence"/>
</dbReference>
<accession>A0A1Y1Z6R0</accession>
<proteinExistence type="predicted"/>
<evidence type="ECO:0000313" key="2">
    <source>
        <dbReference type="Proteomes" id="UP000193920"/>
    </source>
</evidence>
<gene>
    <name evidence="1" type="ORF">LY90DRAFT_678417</name>
</gene>
<dbReference type="AlphaFoldDB" id="A0A1Y1Z6R0"/>
<dbReference type="EMBL" id="MCOG01000443">
    <property type="protein sequence ID" value="ORY05941.1"/>
    <property type="molecule type" value="Genomic_DNA"/>
</dbReference>
<organism evidence="1 2">
    <name type="scientific">Neocallimastix californiae</name>
    <dbReference type="NCBI Taxonomy" id="1754190"/>
    <lineage>
        <taxon>Eukaryota</taxon>
        <taxon>Fungi</taxon>
        <taxon>Fungi incertae sedis</taxon>
        <taxon>Chytridiomycota</taxon>
        <taxon>Chytridiomycota incertae sedis</taxon>
        <taxon>Neocallimastigomycetes</taxon>
        <taxon>Neocallimastigales</taxon>
        <taxon>Neocallimastigaceae</taxon>
        <taxon>Neocallimastix</taxon>
    </lineage>
</organism>
<reference evidence="1 2" key="1">
    <citation type="submission" date="2016-08" db="EMBL/GenBank/DDBJ databases">
        <title>A Parts List for Fungal Cellulosomes Revealed by Comparative Genomics.</title>
        <authorList>
            <consortium name="DOE Joint Genome Institute"/>
            <person name="Haitjema C.H."/>
            <person name="Gilmore S.P."/>
            <person name="Henske J.K."/>
            <person name="Solomon K.V."/>
            <person name="De Groot R."/>
            <person name="Kuo A."/>
            <person name="Mondo S.J."/>
            <person name="Salamov A.A."/>
            <person name="Labutti K."/>
            <person name="Zhao Z."/>
            <person name="Chiniquy J."/>
            <person name="Barry K."/>
            <person name="Brewer H.M."/>
            <person name="Purvine S.O."/>
            <person name="Wright A.T."/>
            <person name="Boxma B."/>
            <person name="Van Alen T."/>
            <person name="Hackstein J.H."/>
            <person name="Baker S.E."/>
            <person name="Grigoriev I.V."/>
            <person name="O'Malley M.A."/>
        </authorList>
    </citation>
    <scope>NUCLEOTIDE SEQUENCE [LARGE SCALE GENOMIC DNA]</scope>
    <source>
        <strain evidence="1 2">G1</strain>
    </source>
</reference>
<sequence>MSKTYEENTKYFYNELNGECDPERLLCIAEQGIFLKEPLFKYDKIKDHELKYFFMEEDYIYGKYCHLNCFLGKYSSLIIINKYFIDKLLYEKDKEFLEKVVNKSETEFYLLAVVPDMTFEIFKYFYSNTHKHLLEDLIKVNEDKIEDILIEILDVYGKDINILNYCLDKIKQYNLKIKDIRGYRVPMNHCFEILKYYSDKLCAKNNLYLKCEDKYAEEFINITFADSCLKNFDYLNETTRKTEYIYDIQSKLVNIIDPQYNGKLSYMLLIIIFLLLCTIFRGNCDLNNYGNEEISLLVLTAADSFGIIAKDQKGHYISVYNVDIIPELRRIYDRNCRRNGNCNTQRKFHDQQVNDYFKTNLYSSAVRTYKKYFPNNNNPNNKIKDYDLFGRLTIYSNDRSIQPINIFDPTIDIEILFPDNDEFYVIASYIRENDNYDEKTFNGIKYLNNKQTTNISFDVLHEIVKECINNKDSCKITLLIIKRMVEKFIMNLILIML</sequence>
<comment type="caution">
    <text evidence="1">The sequence shown here is derived from an EMBL/GenBank/DDBJ whole genome shotgun (WGS) entry which is preliminary data.</text>
</comment>
<keyword evidence="2" id="KW-1185">Reference proteome</keyword>
<evidence type="ECO:0000313" key="1">
    <source>
        <dbReference type="EMBL" id="ORY05941.1"/>
    </source>
</evidence>
<protein>
    <submittedName>
        <fullName evidence="1">Uncharacterized protein</fullName>
    </submittedName>
</protein>